<name>A0ACC2L5G4_PERAE</name>
<dbReference type="EMBL" id="CM056814">
    <property type="protein sequence ID" value="KAJ8628288.1"/>
    <property type="molecule type" value="Genomic_DNA"/>
</dbReference>
<evidence type="ECO:0000313" key="1">
    <source>
        <dbReference type="EMBL" id="KAJ8628288.1"/>
    </source>
</evidence>
<gene>
    <name evidence="1" type="ORF">MRB53_021595</name>
</gene>
<proteinExistence type="predicted"/>
<keyword evidence="2" id="KW-1185">Reference proteome</keyword>
<evidence type="ECO:0000313" key="2">
    <source>
        <dbReference type="Proteomes" id="UP001234297"/>
    </source>
</evidence>
<comment type="caution">
    <text evidence="1">The sequence shown here is derived from an EMBL/GenBank/DDBJ whole genome shotgun (WGS) entry which is preliminary data.</text>
</comment>
<accession>A0ACC2L5G4</accession>
<organism evidence="1 2">
    <name type="scientific">Persea americana</name>
    <name type="common">Avocado</name>
    <dbReference type="NCBI Taxonomy" id="3435"/>
    <lineage>
        <taxon>Eukaryota</taxon>
        <taxon>Viridiplantae</taxon>
        <taxon>Streptophyta</taxon>
        <taxon>Embryophyta</taxon>
        <taxon>Tracheophyta</taxon>
        <taxon>Spermatophyta</taxon>
        <taxon>Magnoliopsida</taxon>
        <taxon>Magnoliidae</taxon>
        <taxon>Laurales</taxon>
        <taxon>Lauraceae</taxon>
        <taxon>Persea</taxon>
    </lineage>
</organism>
<sequence length="99" mass="11813">MTRAGRGRLNTYIEDFCSFMITITLSMLVIMVQDLELQDRLLVRGITTIRFWGKIQRCYGQSVLVELSLKESDNSEEIFIYAWKSFDYYFLFEGFFHQK</sequence>
<protein>
    <submittedName>
        <fullName evidence="1">Uncharacterized protein</fullName>
    </submittedName>
</protein>
<dbReference type="Proteomes" id="UP001234297">
    <property type="component" value="Chromosome 6"/>
</dbReference>
<reference evidence="1 2" key="1">
    <citation type="journal article" date="2022" name="Hortic Res">
        <title>A haplotype resolved chromosomal level avocado genome allows analysis of novel avocado genes.</title>
        <authorList>
            <person name="Nath O."/>
            <person name="Fletcher S.J."/>
            <person name="Hayward A."/>
            <person name="Shaw L.M."/>
            <person name="Masouleh A.K."/>
            <person name="Furtado A."/>
            <person name="Henry R.J."/>
            <person name="Mitter N."/>
        </authorList>
    </citation>
    <scope>NUCLEOTIDE SEQUENCE [LARGE SCALE GENOMIC DNA]</scope>
    <source>
        <strain evidence="2">cv. Hass</strain>
    </source>
</reference>